<sequence>MFSRPTPFSTFSSVGVGEFNKLSSTTMSIDPQKVQYKIRVSHDWIYKLVSMIENDLLKKINLKKNNMIMKISDKLHLSYFTEGASKENGIIEDIALTDNKFLSYLLSKFENGTKVSDFLKVFKRESSNDISEGKLLSYISDLMKKDFLISELRFSNSIEDPLNFLLEKLRELGESEGYYYSKLEKIIKELELLNKGDLNENKLDYLEEILKEIVEAKDYIHIDSFYPDPVSLNSSIEKDIQDLSDTMIKFSNITKKNMDHLDYYLSKFTDYYGVYNAISVKDLLEDKSELGPPPTYSNPLGLLDYDYNNQRKNEQDSFLKGLLYKALVNGKPEIDISKYLEESFKSVNNIPPTSMDLYFSIYAETKKHYENNDYLIYPSGNVASSFAGRTFGRFLDLFPSVQSEIQQEIFDKENKLQLKESLLSISIQPLKGKASNVMNVSNKYQYELSISSSSNPLKDSMQINDIFIYSDGENFHLWSKSRDELLFPMKSHMVNYQFGMPNIYRFLLEISEFKRGPVAPFNWGEYEGFPYLPRIRSGKVILQEEMWNISIKKERKLDQKNLDELISEFFKKYKVSRYIKIIDFDNYIFIDTHSKTMMELFSNQLKKKETLQFIAANELLKESIISDGENQFANEFICSSFYEGARKKEVSAQSIAYYSKDNRYKDLGNEWIYLKLYHPRGYENKILKKIKNQFQEMNSSFYFIRYADPYPHIRIRIRIEEDEDLTVLLNNLNEFVGNLREEKLLTNSTYDTYIQEKERYGGHSLIKDAEDLFCNNSLLNLELLRLIKSDNNNLEYIAVSTLTLLLKYFLEDMDGFKWLEEIMIEDKKHYKEYRKLFKNNKKEYQELLGEIDVLLEDQTNSLISSIKKFLRKYDEVHSDKAYLNQIILSFLHMHLNRLGIHGEKEQQLMNFLYFIEKEKYLRNKNKVDNYVKQI</sequence>
<proteinExistence type="predicted"/>
<dbReference type="Pfam" id="PF14028">
    <property type="entry name" value="Lant_dehydr_C"/>
    <property type="match status" value="1"/>
</dbReference>
<gene>
    <name evidence="3" type="ORF">CEY02_19985</name>
</gene>
<comment type="caution">
    <text evidence="3">The sequence shown here is derived from an EMBL/GenBank/DDBJ whole genome shotgun (WGS) entry which is preliminary data.</text>
</comment>
<dbReference type="InterPro" id="IPR006827">
    <property type="entry name" value="Lant_deHydtase_N"/>
</dbReference>
<evidence type="ECO:0000259" key="2">
    <source>
        <dbReference type="Pfam" id="PF14028"/>
    </source>
</evidence>
<dbReference type="Pfam" id="PF04738">
    <property type="entry name" value="Lant_dehydr_N"/>
    <property type="match status" value="1"/>
</dbReference>
<dbReference type="InterPro" id="IPR023809">
    <property type="entry name" value="Thiopep_bacteriocin_synth_dom"/>
</dbReference>
<feature type="domain" description="Thiopeptide-type bacteriocin biosynthesis" evidence="2">
    <location>
        <begin position="671"/>
        <end position="912"/>
    </location>
</feature>
<dbReference type="NCBIfam" id="TIGR03891">
    <property type="entry name" value="thiopep_ocin"/>
    <property type="match status" value="1"/>
</dbReference>
<evidence type="ECO:0000313" key="4">
    <source>
        <dbReference type="Proteomes" id="UP000228754"/>
    </source>
</evidence>
<reference evidence="3 4" key="1">
    <citation type="submission" date="2017-06" db="EMBL/GenBank/DDBJ databases">
        <title>Draft Genome Sequence of Bacillus sp Strain 36R Isolated from saline sediment at Atanasia, Sonora, Mexico.</title>
        <authorList>
            <person name="Sanchez Diaz R."/>
            <person name="Quiroz Macias M.E."/>
            <person name="Ibarra Gamez J.C."/>
            <person name="Enciso Ibarra J."/>
            <person name="Gomez Gil B."/>
            <person name="Galaviz Silva L."/>
        </authorList>
    </citation>
    <scope>NUCLEOTIDE SEQUENCE [LARGE SCALE GENOMIC DNA]</scope>
    <source>
        <strain evidence="3 4">36R_ATNSAL</strain>
    </source>
</reference>
<dbReference type="Proteomes" id="UP000228754">
    <property type="component" value="Unassembled WGS sequence"/>
</dbReference>
<accession>A0A2A5IK20</accession>
<evidence type="ECO:0008006" key="5">
    <source>
        <dbReference type="Google" id="ProtNLM"/>
    </source>
</evidence>
<evidence type="ECO:0000313" key="3">
    <source>
        <dbReference type="EMBL" id="PCK17432.1"/>
    </source>
</evidence>
<dbReference type="AlphaFoldDB" id="A0A2A5IK20"/>
<organism evidence="3 4">
    <name type="scientific">Bacillus pumilus</name>
    <name type="common">Bacillus mesentericus</name>
    <dbReference type="NCBI Taxonomy" id="1408"/>
    <lineage>
        <taxon>Bacteria</taxon>
        <taxon>Bacillati</taxon>
        <taxon>Bacillota</taxon>
        <taxon>Bacilli</taxon>
        <taxon>Bacillales</taxon>
        <taxon>Bacillaceae</taxon>
        <taxon>Bacillus</taxon>
    </lineage>
</organism>
<protein>
    <recommendedName>
        <fullName evidence="5">Lantibiotic dehydratase</fullName>
    </recommendedName>
</protein>
<feature type="domain" description="Lantibiotic dehydratase N-terminal" evidence="1">
    <location>
        <begin position="1"/>
        <end position="600"/>
    </location>
</feature>
<evidence type="ECO:0000259" key="1">
    <source>
        <dbReference type="Pfam" id="PF04738"/>
    </source>
</evidence>
<dbReference type="OrthoDB" id="1273722at2"/>
<dbReference type="EMBL" id="NKHG01000144">
    <property type="protein sequence ID" value="PCK17432.1"/>
    <property type="molecule type" value="Genomic_DNA"/>
</dbReference>
<name>A0A2A5IK20_BACPU</name>